<feature type="transmembrane region" description="Helical" evidence="7">
    <location>
        <begin position="268"/>
        <end position="288"/>
    </location>
</feature>
<dbReference type="Gene3D" id="1.10.3720.10">
    <property type="entry name" value="MetI-like"/>
    <property type="match status" value="1"/>
</dbReference>
<name>A0AB35XTU7_9FIRM</name>
<feature type="transmembrane region" description="Helical" evidence="7">
    <location>
        <begin position="12"/>
        <end position="36"/>
    </location>
</feature>
<evidence type="ECO:0000259" key="8">
    <source>
        <dbReference type="PROSITE" id="PS50928"/>
    </source>
</evidence>
<accession>A0AB35XTU7</accession>
<evidence type="ECO:0000256" key="1">
    <source>
        <dbReference type="ARBA" id="ARBA00004651"/>
    </source>
</evidence>
<organism evidence="9 10">
    <name type="scientific">Faecalibacterium taiwanense</name>
    <dbReference type="NCBI Taxonomy" id="3030638"/>
    <lineage>
        <taxon>Bacteria</taxon>
        <taxon>Bacillati</taxon>
        <taxon>Bacillota</taxon>
        <taxon>Clostridia</taxon>
        <taxon>Eubacteriales</taxon>
        <taxon>Oscillospiraceae</taxon>
        <taxon>Faecalibacterium</taxon>
    </lineage>
</organism>
<keyword evidence="6 7" id="KW-0472">Membrane</keyword>
<evidence type="ECO:0000256" key="5">
    <source>
        <dbReference type="ARBA" id="ARBA00022989"/>
    </source>
</evidence>
<dbReference type="Proteomes" id="UP001379600">
    <property type="component" value="Unassembled WGS sequence"/>
</dbReference>
<sequence length="296" mass="32749">MTGKRQKLLREAGGYLLFLAPAVILFLALEIVPLFLNIGYSLTNWDGISSKFSFVGLSNYVKLFTDDPRFWTSMVFTIKNSLVVVVFTNLLGLAFALGLSHRIPLRNFMRASFYIPKVVGGVILGFVWQFIFSNIFPAIGQMTGWHVFQLQWLGTPETSFWAMAIVQVWSSAGYMMIIYVAGLSAISNDYIEAAVLDGANSMQVLLHVKLPLIMPAITECLFLSLLNAMKVYDLNISLTGGGPYRTSEAITMNVFQTAFTESQMGYGAAKAFIMAVVVVAMTLLQVAITSKREVQV</sequence>
<evidence type="ECO:0000256" key="7">
    <source>
        <dbReference type="RuleBase" id="RU363032"/>
    </source>
</evidence>
<proteinExistence type="inferred from homology"/>
<evidence type="ECO:0000313" key="10">
    <source>
        <dbReference type="Proteomes" id="UP001379600"/>
    </source>
</evidence>
<dbReference type="PROSITE" id="PS50928">
    <property type="entry name" value="ABC_TM1"/>
    <property type="match status" value="1"/>
</dbReference>
<dbReference type="InterPro" id="IPR035906">
    <property type="entry name" value="MetI-like_sf"/>
</dbReference>
<evidence type="ECO:0000256" key="6">
    <source>
        <dbReference type="ARBA" id="ARBA00023136"/>
    </source>
</evidence>
<keyword evidence="3" id="KW-1003">Cell membrane</keyword>
<dbReference type="EMBL" id="JBBFKC010000001">
    <property type="protein sequence ID" value="MEJ3689712.1"/>
    <property type="molecule type" value="Genomic_DNA"/>
</dbReference>
<keyword evidence="4 7" id="KW-0812">Transmembrane</keyword>
<dbReference type="SUPFAM" id="SSF161098">
    <property type="entry name" value="MetI-like"/>
    <property type="match status" value="1"/>
</dbReference>
<dbReference type="CDD" id="cd06261">
    <property type="entry name" value="TM_PBP2"/>
    <property type="match status" value="1"/>
</dbReference>
<feature type="transmembrane region" description="Helical" evidence="7">
    <location>
        <begin position="160"/>
        <end position="183"/>
    </location>
</feature>
<dbReference type="PANTHER" id="PTHR30193">
    <property type="entry name" value="ABC TRANSPORTER PERMEASE PROTEIN"/>
    <property type="match status" value="1"/>
</dbReference>
<evidence type="ECO:0000313" key="9">
    <source>
        <dbReference type="EMBL" id="MEJ3689712.1"/>
    </source>
</evidence>
<feature type="domain" description="ABC transmembrane type-1" evidence="8">
    <location>
        <begin position="74"/>
        <end position="285"/>
    </location>
</feature>
<protein>
    <submittedName>
        <fullName evidence="9">Sugar ABC transporter permease</fullName>
    </submittedName>
</protein>
<comment type="subcellular location">
    <subcellularLocation>
        <location evidence="1 7">Cell membrane</location>
        <topology evidence="1 7">Multi-pass membrane protein</topology>
    </subcellularLocation>
</comment>
<dbReference type="InterPro" id="IPR051393">
    <property type="entry name" value="ABC_transporter_permease"/>
</dbReference>
<feature type="transmembrane region" description="Helical" evidence="7">
    <location>
        <begin position="118"/>
        <end position="140"/>
    </location>
</feature>
<comment type="similarity">
    <text evidence="7">Belongs to the binding-protein-dependent transport system permease family.</text>
</comment>
<keyword evidence="5 7" id="KW-1133">Transmembrane helix</keyword>
<comment type="caution">
    <text evidence="9">The sequence shown here is derived from an EMBL/GenBank/DDBJ whole genome shotgun (WGS) entry which is preliminary data.</text>
</comment>
<evidence type="ECO:0000256" key="4">
    <source>
        <dbReference type="ARBA" id="ARBA00022692"/>
    </source>
</evidence>
<dbReference type="PANTHER" id="PTHR30193:SF41">
    <property type="entry name" value="DIACETYLCHITOBIOSE UPTAKE SYSTEM PERMEASE PROTEIN NGCF"/>
    <property type="match status" value="1"/>
</dbReference>
<evidence type="ECO:0000256" key="3">
    <source>
        <dbReference type="ARBA" id="ARBA00022475"/>
    </source>
</evidence>
<reference evidence="9 10" key="1">
    <citation type="submission" date="2024-03" db="EMBL/GenBank/DDBJ databases">
        <authorList>
            <person name="Plomp N."/>
            <person name="Harmsen H.J."/>
        </authorList>
    </citation>
    <scope>NUCLEOTIDE SEQUENCE [LARGE SCALE GENOMIC DNA]</scope>
    <source>
        <strain evidence="9 10">HTF-76H</strain>
    </source>
</reference>
<keyword evidence="10" id="KW-1185">Reference proteome</keyword>
<dbReference type="InterPro" id="IPR000515">
    <property type="entry name" value="MetI-like"/>
</dbReference>
<dbReference type="RefSeq" id="WP_337678577.1">
    <property type="nucleotide sequence ID" value="NZ_JBBFKB010000055.1"/>
</dbReference>
<gene>
    <name evidence="9" type="ORF">WF787_00525</name>
</gene>
<evidence type="ECO:0000256" key="2">
    <source>
        <dbReference type="ARBA" id="ARBA00022448"/>
    </source>
</evidence>
<feature type="transmembrane region" description="Helical" evidence="7">
    <location>
        <begin position="70"/>
        <end position="97"/>
    </location>
</feature>
<dbReference type="GO" id="GO:0005886">
    <property type="term" value="C:plasma membrane"/>
    <property type="evidence" value="ECO:0007669"/>
    <property type="project" value="UniProtKB-SubCell"/>
</dbReference>
<dbReference type="AlphaFoldDB" id="A0AB35XTU7"/>
<keyword evidence="2 7" id="KW-0813">Transport</keyword>
<dbReference type="Pfam" id="PF00528">
    <property type="entry name" value="BPD_transp_1"/>
    <property type="match status" value="1"/>
</dbReference>
<dbReference type="GO" id="GO:0055085">
    <property type="term" value="P:transmembrane transport"/>
    <property type="evidence" value="ECO:0007669"/>
    <property type="project" value="InterPro"/>
</dbReference>